<evidence type="ECO:0000259" key="2">
    <source>
        <dbReference type="Pfam" id="PF03374"/>
    </source>
</evidence>
<protein>
    <recommendedName>
        <fullName evidence="2">Antirepressor protein C-terminal domain-containing protein</fullName>
    </recommendedName>
</protein>
<sequence length="272" mass="31728">MSSREISNLTEKTVGNIHADIWSMLNQLYGILKDDWVFNHYKNQNVNIINGIVVVIDTRGYVSEFLLDRRHTEILITGYDVKRRAAVIDRWFDLESQAKAEAPAIPQTFAEALRLAADTVEENQQLKTHVNLLENLSHEQQEEIDNLKNLFKKGMTTVQFCKMLNGVNMMQVNRYLEGRKWLYNESDTGTRWRVGSYARDRYMTEHQRKITDHSGDEFIKYEPVLLRKGAQRIYELYLKGELPMKQTWDGLFTHDKDVRVSKSPPMKKGGLT</sequence>
<name>A0A6V7KHG1_9HYME</name>
<accession>A0A6V7KHG1</accession>
<feature type="domain" description="Antirepressor protein C-terminal" evidence="2">
    <location>
        <begin position="155"/>
        <end position="238"/>
    </location>
</feature>
<keyword evidence="1" id="KW-0175">Coiled coil</keyword>
<dbReference type="Pfam" id="PF03374">
    <property type="entry name" value="ANT"/>
    <property type="match status" value="1"/>
</dbReference>
<dbReference type="GO" id="GO:0003677">
    <property type="term" value="F:DNA binding"/>
    <property type="evidence" value="ECO:0007669"/>
    <property type="project" value="InterPro"/>
</dbReference>
<dbReference type="InterPro" id="IPR005039">
    <property type="entry name" value="Ant_C"/>
</dbReference>
<evidence type="ECO:0000256" key="1">
    <source>
        <dbReference type="SAM" id="Coils"/>
    </source>
</evidence>
<gene>
    <name evidence="3" type="ORF">BBRV_LOCUS76708</name>
</gene>
<dbReference type="AlphaFoldDB" id="A0A6V7KHG1"/>
<organism evidence="3">
    <name type="scientific">Bracon brevicornis</name>
    <dbReference type="NCBI Taxonomy" id="1563983"/>
    <lineage>
        <taxon>Eukaryota</taxon>
        <taxon>Metazoa</taxon>
        <taxon>Ecdysozoa</taxon>
        <taxon>Arthropoda</taxon>
        <taxon>Hexapoda</taxon>
        <taxon>Insecta</taxon>
        <taxon>Pterygota</taxon>
        <taxon>Neoptera</taxon>
        <taxon>Endopterygota</taxon>
        <taxon>Hymenoptera</taxon>
        <taxon>Apocrita</taxon>
        <taxon>Ichneumonoidea</taxon>
        <taxon>Braconidae</taxon>
        <taxon>Braconinae</taxon>
        <taxon>Bracon</taxon>
    </lineage>
</organism>
<dbReference type="EMBL" id="CADCXW020000119">
    <property type="protein sequence ID" value="CAD1562226.1"/>
    <property type="molecule type" value="Genomic_DNA"/>
</dbReference>
<evidence type="ECO:0000313" key="3">
    <source>
        <dbReference type="EMBL" id="CAD1562226.1"/>
    </source>
</evidence>
<reference evidence="3" key="1">
    <citation type="submission" date="2020-07" db="EMBL/GenBank/DDBJ databases">
        <authorList>
            <person name="Ferguson B K."/>
        </authorList>
    </citation>
    <scope>NUCLEOTIDE SEQUENCE</scope>
    <source>
        <strain evidence="3">L06</strain>
    </source>
</reference>
<feature type="coiled-coil region" evidence="1">
    <location>
        <begin position="123"/>
        <end position="153"/>
    </location>
</feature>
<proteinExistence type="predicted"/>